<dbReference type="InterPro" id="IPR020846">
    <property type="entry name" value="MFS_dom"/>
</dbReference>
<comment type="caution">
    <text evidence="9">The sequence shown here is derived from an EMBL/GenBank/DDBJ whole genome shotgun (WGS) entry which is preliminary data.</text>
</comment>
<dbReference type="SUPFAM" id="SSF103473">
    <property type="entry name" value="MFS general substrate transporter"/>
    <property type="match status" value="1"/>
</dbReference>
<dbReference type="PANTHER" id="PTHR23511:SF38">
    <property type="entry name" value="SYNAPTIC VESICLE 2-RELATED PROTEIN-LIKE PROTEIN"/>
    <property type="match status" value="1"/>
</dbReference>
<reference evidence="9" key="1">
    <citation type="submission" date="2013-04" db="EMBL/GenBank/DDBJ databases">
        <authorList>
            <person name="Qu J."/>
            <person name="Murali S.C."/>
            <person name="Bandaranaike D."/>
            <person name="Bellair M."/>
            <person name="Blankenburg K."/>
            <person name="Chao H."/>
            <person name="Dinh H."/>
            <person name="Doddapaneni H."/>
            <person name="Downs B."/>
            <person name="Dugan-Rocha S."/>
            <person name="Elkadiri S."/>
            <person name="Gnanaolivu R.D."/>
            <person name="Hernandez B."/>
            <person name="Javaid M."/>
            <person name="Jayaseelan J.C."/>
            <person name="Lee S."/>
            <person name="Li M."/>
            <person name="Ming W."/>
            <person name="Munidasa M."/>
            <person name="Muniz J."/>
            <person name="Nguyen L."/>
            <person name="Ongeri F."/>
            <person name="Osuji N."/>
            <person name="Pu L.-L."/>
            <person name="Puazo M."/>
            <person name="Qu C."/>
            <person name="Quiroz J."/>
            <person name="Raj R."/>
            <person name="Weissenberger G."/>
            <person name="Xin Y."/>
            <person name="Zou X."/>
            <person name="Han Y."/>
            <person name="Richards S."/>
            <person name="Worley K."/>
            <person name="Muzny D."/>
            <person name="Gibbs R."/>
        </authorList>
    </citation>
    <scope>NUCLEOTIDE SEQUENCE</scope>
    <source>
        <strain evidence="9">Sampled in the wild</strain>
    </source>
</reference>
<feature type="domain" description="Major facilitator superfamily (MFS) profile" evidence="8">
    <location>
        <begin position="35"/>
        <end position="577"/>
    </location>
</feature>
<sequence length="582" mass="63965">GETKRELLNKEKGTGEIGADFETAIGLAGVGKFNYFLMFICGSVFANAAIGIASISFVLPSAQCDFQLSSEDKGRLSASPNIGMLIGCCIWGLIADAKGRKWMMVAGLLLDAISSFASSLAQSYWLFIIFRFFNGFGITAASTLVFAYLGEFLPSSKRDRMLCWLELFWSFGVVILPGMAWLVIPQTWSYTTSGGGFTFNSWRFFVALCGVPSVINACFLCALPETPKFLMSKNKLDEAYMVFQKIHRYNRGKKHEYEVKALQAAEIISKPSKNGSVNSVGMSDVAIKDSETAVPRQKRSRFVRAICNVISQTKALFKPPHLRSTMITFTVQVGLMSRAVQNDCICVEVSYYTLILWFPDLFDRFERFQTLYPNRTASICEVTAAVAKQGGVESLPCGSDGQPIVPEKVFINALYVGLACIPSSIWLAVCVDRLGKKLILAISLVTAGACTLGFNFVWNSTQNLILSCIFEALTGMAISALLCVVVELFPTNLRKHIEIFFKLLSIDFESYHHFFHLSLYDRAFALSLSLTIGRIGAITGNVAFGRLIDFNCIIPLVVGGVSLIGSGLLCLAIPKVNQNLPM</sequence>
<feature type="transmembrane region" description="Helical" evidence="7">
    <location>
        <begin position="204"/>
        <end position="223"/>
    </location>
</feature>
<name>A0A8K0KCK2_LADFU</name>
<evidence type="ECO:0000256" key="6">
    <source>
        <dbReference type="ARBA" id="ARBA00023136"/>
    </source>
</evidence>
<keyword evidence="10" id="KW-1185">Reference proteome</keyword>
<feature type="transmembrane region" description="Helical" evidence="7">
    <location>
        <begin position="438"/>
        <end position="458"/>
    </location>
</feature>
<dbReference type="PANTHER" id="PTHR23511">
    <property type="entry name" value="SYNAPTIC VESICLE GLYCOPROTEIN 2"/>
    <property type="match status" value="1"/>
</dbReference>
<keyword evidence="5 7" id="KW-1133">Transmembrane helix</keyword>
<feature type="transmembrane region" description="Helical" evidence="7">
    <location>
        <begin position="102"/>
        <end position="121"/>
    </location>
</feature>
<feature type="transmembrane region" description="Helical" evidence="7">
    <location>
        <begin position="553"/>
        <end position="573"/>
    </location>
</feature>
<evidence type="ECO:0000313" key="9">
    <source>
        <dbReference type="EMBL" id="KAG8231225.1"/>
    </source>
</evidence>
<evidence type="ECO:0000256" key="7">
    <source>
        <dbReference type="SAM" id="Phobius"/>
    </source>
</evidence>
<gene>
    <name evidence="9" type="ORF">J437_LFUL005899</name>
</gene>
<feature type="transmembrane region" description="Helical" evidence="7">
    <location>
        <begin position="35"/>
        <end position="58"/>
    </location>
</feature>
<feature type="transmembrane region" description="Helical" evidence="7">
    <location>
        <begin position="161"/>
        <end position="184"/>
    </location>
</feature>
<evidence type="ECO:0000256" key="2">
    <source>
        <dbReference type="ARBA" id="ARBA00008335"/>
    </source>
</evidence>
<dbReference type="GO" id="GO:0016020">
    <property type="term" value="C:membrane"/>
    <property type="evidence" value="ECO:0007669"/>
    <property type="project" value="UniProtKB-SubCell"/>
</dbReference>
<keyword evidence="4 7" id="KW-0812">Transmembrane</keyword>
<accession>A0A8K0KCK2</accession>
<dbReference type="InterPro" id="IPR036259">
    <property type="entry name" value="MFS_trans_sf"/>
</dbReference>
<proteinExistence type="inferred from homology"/>
<evidence type="ECO:0000259" key="8">
    <source>
        <dbReference type="PROSITE" id="PS50850"/>
    </source>
</evidence>
<keyword evidence="3" id="KW-0813">Transport</keyword>
<feature type="transmembrane region" description="Helical" evidence="7">
    <location>
        <begin position="409"/>
        <end position="431"/>
    </location>
</feature>
<dbReference type="GO" id="GO:0022857">
    <property type="term" value="F:transmembrane transporter activity"/>
    <property type="evidence" value="ECO:0007669"/>
    <property type="project" value="InterPro"/>
</dbReference>
<feature type="transmembrane region" description="Helical" evidence="7">
    <location>
        <begin position="78"/>
        <end position="95"/>
    </location>
</feature>
<dbReference type="Gene3D" id="1.20.1250.20">
    <property type="entry name" value="MFS general substrate transporter like domains"/>
    <property type="match status" value="1"/>
</dbReference>
<protein>
    <recommendedName>
        <fullName evidence="8">Major facilitator superfamily (MFS) profile domain-containing protein</fullName>
    </recommendedName>
</protein>
<feature type="transmembrane region" description="Helical" evidence="7">
    <location>
        <begin position="464"/>
        <end position="489"/>
    </location>
</feature>
<organism evidence="9 10">
    <name type="scientific">Ladona fulva</name>
    <name type="common">Scarce chaser dragonfly</name>
    <name type="synonym">Libellula fulva</name>
    <dbReference type="NCBI Taxonomy" id="123851"/>
    <lineage>
        <taxon>Eukaryota</taxon>
        <taxon>Metazoa</taxon>
        <taxon>Ecdysozoa</taxon>
        <taxon>Arthropoda</taxon>
        <taxon>Hexapoda</taxon>
        <taxon>Insecta</taxon>
        <taxon>Pterygota</taxon>
        <taxon>Palaeoptera</taxon>
        <taxon>Odonata</taxon>
        <taxon>Epiprocta</taxon>
        <taxon>Anisoptera</taxon>
        <taxon>Libelluloidea</taxon>
        <taxon>Libellulidae</taxon>
        <taxon>Ladona</taxon>
    </lineage>
</organism>
<comment type="similarity">
    <text evidence="2">Belongs to the major facilitator superfamily.</text>
</comment>
<dbReference type="InterPro" id="IPR005828">
    <property type="entry name" value="MFS_sugar_transport-like"/>
</dbReference>
<dbReference type="Pfam" id="PF00083">
    <property type="entry name" value="Sugar_tr"/>
    <property type="match status" value="1"/>
</dbReference>
<reference evidence="9" key="2">
    <citation type="submission" date="2017-10" db="EMBL/GenBank/DDBJ databases">
        <title>Ladona fulva Genome sequencing and assembly.</title>
        <authorList>
            <person name="Murali S."/>
            <person name="Richards S."/>
            <person name="Bandaranaike D."/>
            <person name="Bellair M."/>
            <person name="Blankenburg K."/>
            <person name="Chao H."/>
            <person name="Dinh H."/>
            <person name="Doddapaneni H."/>
            <person name="Dugan-Rocha S."/>
            <person name="Elkadiri S."/>
            <person name="Gnanaolivu R."/>
            <person name="Hernandez B."/>
            <person name="Skinner E."/>
            <person name="Javaid M."/>
            <person name="Lee S."/>
            <person name="Li M."/>
            <person name="Ming W."/>
            <person name="Munidasa M."/>
            <person name="Muniz J."/>
            <person name="Nguyen L."/>
            <person name="Hughes D."/>
            <person name="Osuji N."/>
            <person name="Pu L.-L."/>
            <person name="Puazo M."/>
            <person name="Qu C."/>
            <person name="Quiroz J."/>
            <person name="Raj R."/>
            <person name="Weissenberger G."/>
            <person name="Xin Y."/>
            <person name="Zou X."/>
            <person name="Han Y."/>
            <person name="Worley K."/>
            <person name="Muzny D."/>
            <person name="Gibbs R."/>
        </authorList>
    </citation>
    <scope>NUCLEOTIDE SEQUENCE</scope>
    <source>
        <strain evidence="9">Sampled in the wild</strain>
    </source>
</reference>
<feature type="non-terminal residue" evidence="9">
    <location>
        <position position="1"/>
    </location>
</feature>
<evidence type="ECO:0000313" key="10">
    <source>
        <dbReference type="Proteomes" id="UP000792457"/>
    </source>
</evidence>
<feature type="transmembrane region" description="Helical" evidence="7">
    <location>
        <begin position="127"/>
        <end position="149"/>
    </location>
</feature>
<evidence type="ECO:0000256" key="4">
    <source>
        <dbReference type="ARBA" id="ARBA00022692"/>
    </source>
</evidence>
<evidence type="ECO:0000256" key="1">
    <source>
        <dbReference type="ARBA" id="ARBA00004141"/>
    </source>
</evidence>
<dbReference type="OrthoDB" id="3936150at2759"/>
<dbReference type="Proteomes" id="UP000792457">
    <property type="component" value="Unassembled WGS sequence"/>
</dbReference>
<keyword evidence="6 7" id="KW-0472">Membrane</keyword>
<evidence type="ECO:0000256" key="5">
    <source>
        <dbReference type="ARBA" id="ARBA00022989"/>
    </source>
</evidence>
<comment type="subcellular location">
    <subcellularLocation>
        <location evidence="1">Membrane</location>
        <topology evidence="1">Multi-pass membrane protein</topology>
    </subcellularLocation>
</comment>
<dbReference type="AlphaFoldDB" id="A0A8K0KCK2"/>
<dbReference type="PROSITE" id="PS50850">
    <property type="entry name" value="MFS"/>
    <property type="match status" value="1"/>
</dbReference>
<evidence type="ECO:0000256" key="3">
    <source>
        <dbReference type="ARBA" id="ARBA00022448"/>
    </source>
</evidence>
<dbReference type="EMBL" id="KZ308544">
    <property type="protein sequence ID" value="KAG8231225.1"/>
    <property type="molecule type" value="Genomic_DNA"/>
</dbReference>
<feature type="transmembrane region" description="Helical" evidence="7">
    <location>
        <begin position="523"/>
        <end position="547"/>
    </location>
</feature>